<dbReference type="GO" id="GO:0000224">
    <property type="term" value="F:peptide-N4-(N-acetyl-beta-glucosaminyl)asparagine amidase activity"/>
    <property type="evidence" value="ECO:0007669"/>
    <property type="project" value="TreeGrafter"/>
</dbReference>
<keyword evidence="3" id="KW-0106">Calcium</keyword>
<feature type="domain" description="Glycosyl hydrolase family 92" evidence="5">
    <location>
        <begin position="424"/>
        <end position="463"/>
    </location>
</feature>
<evidence type="ECO:0000313" key="9">
    <source>
        <dbReference type="Proteomes" id="UP000033047"/>
    </source>
</evidence>
<dbReference type="Pfam" id="PF17678">
    <property type="entry name" value="Glyco_hydro_92N"/>
    <property type="match status" value="1"/>
</dbReference>
<evidence type="ECO:0000259" key="6">
    <source>
        <dbReference type="Pfam" id="PF17678"/>
    </source>
</evidence>
<dbReference type="HOGENOM" id="CLU_589047_0_0_10"/>
<dbReference type="Pfam" id="PF24135">
    <property type="entry name" value="DUF7402"/>
    <property type="match status" value="1"/>
</dbReference>
<dbReference type="GO" id="GO:0030246">
    <property type="term" value="F:carbohydrate binding"/>
    <property type="evidence" value="ECO:0007669"/>
    <property type="project" value="InterPro"/>
</dbReference>
<dbReference type="Gene3D" id="2.60.120.260">
    <property type="entry name" value="Galactose-binding domain-like"/>
    <property type="match status" value="1"/>
</dbReference>
<dbReference type="Pfam" id="PF07971">
    <property type="entry name" value="Glyco_hydro_92"/>
    <property type="match status" value="1"/>
</dbReference>
<organism evidence="8 9">
    <name type="scientific">Parabacteroides goldsteinii DSM 19448 = WAL 12034</name>
    <dbReference type="NCBI Taxonomy" id="927665"/>
    <lineage>
        <taxon>Bacteria</taxon>
        <taxon>Pseudomonadati</taxon>
        <taxon>Bacteroidota</taxon>
        <taxon>Bacteroidia</taxon>
        <taxon>Bacteroidales</taxon>
        <taxon>Tannerellaceae</taxon>
        <taxon>Parabacteroides</taxon>
    </lineage>
</organism>
<dbReference type="AlphaFoldDB" id="A0A0F5JHX2"/>
<dbReference type="STRING" id="927665.HMPREF1535_01828"/>
<comment type="subunit">
    <text evidence="2">Monomer.</text>
</comment>
<evidence type="ECO:0000256" key="4">
    <source>
        <dbReference type="SAM" id="SignalP"/>
    </source>
</evidence>
<evidence type="ECO:0000259" key="5">
    <source>
        <dbReference type="Pfam" id="PF07971"/>
    </source>
</evidence>
<dbReference type="InterPro" id="IPR014718">
    <property type="entry name" value="GH-type_carb-bd"/>
</dbReference>
<dbReference type="Gene3D" id="2.70.98.10">
    <property type="match status" value="1"/>
</dbReference>
<dbReference type="GO" id="GO:0005829">
    <property type="term" value="C:cytosol"/>
    <property type="evidence" value="ECO:0007669"/>
    <property type="project" value="TreeGrafter"/>
</dbReference>
<evidence type="ECO:0000259" key="7">
    <source>
        <dbReference type="Pfam" id="PF24135"/>
    </source>
</evidence>
<name>A0A0F5JHX2_9BACT</name>
<comment type="cofactor">
    <cofactor evidence="1">
        <name>Ca(2+)</name>
        <dbReference type="ChEBI" id="CHEBI:29108"/>
    </cofactor>
</comment>
<evidence type="ECO:0000256" key="2">
    <source>
        <dbReference type="ARBA" id="ARBA00011245"/>
    </source>
</evidence>
<dbReference type="InterPro" id="IPR050883">
    <property type="entry name" value="PNGase"/>
</dbReference>
<keyword evidence="4" id="KW-0732">Signal</keyword>
<dbReference type="InterPro" id="IPR008979">
    <property type="entry name" value="Galactose-bd-like_sf"/>
</dbReference>
<dbReference type="SUPFAM" id="SSF49785">
    <property type="entry name" value="Galactose-binding domain-like"/>
    <property type="match status" value="1"/>
</dbReference>
<feature type="domain" description="Glycosyl hydrolase family 92 N-terminal" evidence="6">
    <location>
        <begin position="173"/>
        <end position="418"/>
    </location>
</feature>
<accession>A0A0F5JHX2</accession>
<protein>
    <submittedName>
        <fullName evidence="8">Uncharacterized protein</fullName>
    </submittedName>
</protein>
<dbReference type="GO" id="GO:0006516">
    <property type="term" value="P:glycoprotein catabolic process"/>
    <property type="evidence" value="ECO:0007669"/>
    <property type="project" value="TreeGrafter"/>
</dbReference>
<dbReference type="PANTHER" id="PTHR12143:SF43">
    <property type="entry name" value="PUTATIVE-RELATED"/>
    <property type="match status" value="1"/>
</dbReference>
<dbReference type="Proteomes" id="UP000033047">
    <property type="component" value="Unassembled WGS sequence"/>
</dbReference>
<dbReference type="EMBL" id="AQHV01000010">
    <property type="protein sequence ID" value="KKB57175.1"/>
    <property type="molecule type" value="Genomic_DNA"/>
</dbReference>
<sequence length="464" mass="52354">MKVYLKLCMLLLLGGFPWNIVQATPYNIAPQARVSASSSIDAGHDAAKVIDGLIRVPGKGEWVSKSTETFWGQIDYPWIQLDWERPVNINKIILYDRPAMEAHVAGGVLHFSDGSKINVWGMANDGTPKEIEFESRKVEWVRFEVTDAAGTQVGLSEIEVFPSPDDYTDHVSWVNPYIETARGRYFFFITGNQPYGMIGAAPLTRNKNQYGGGYNYNSTEVLGFPQIHCWMLSGLTVMPVTGEVDPTGGEQSWKSSFLHQGEIVQPGYHRLFLDTYKMWVEQTATDRVSFYRFTYTEENPADILLNLGGYVDTSTMVNAHVYKKGNEGVEGYFDTTGRLWGGPDVVRIYFAVTFDTPFRSLDGWVGSEQFKDISELQGAGESTPRNQGMSYHDARTSGVKANYQVQPGEQVQMKVAISYVSTDNAWENLEQDCSHWDFNRVRQESQQEWNEWLGRIDVKGGSHD</sequence>
<evidence type="ECO:0000256" key="3">
    <source>
        <dbReference type="ARBA" id="ARBA00022837"/>
    </source>
</evidence>
<evidence type="ECO:0000313" key="8">
    <source>
        <dbReference type="EMBL" id="KKB57175.1"/>
    </source>
</evidence>
<dbReference type="PATRIC" id="fig|927665.4.peg.1866"/>
<comment type="caution">
    <text evidence="8">The sequence shown here is derived from an EMBL/GenBank/DDBJ whole genome shotgun (WGS) entry which is preliminary data.</text>
</comment>
<feature type="signal peptide" evidence="4">
    <location>
        <begin position="1"/>
        <end position="23"/>
    </location>
</feature>
<dbReference type="PANTHER" id="PTHR12143">
    <property type="entry name" value="PEPTIDE N-GLYCANASE PNGASE -RELATED"/>
    <property type="match status" value="1"/>
</dbReference>
<reference evidence="8 9" key="1">
    <citation type="submission" date="2013-04" db="EMBL/GenBank/DDBJ databases">
        <title>The Genome Sequence of Parabacteroides goldsteinii DSM 19448.</title>
        <authorList>
            <consortium name="The Broad Institute Genomics Platform"/>
            <person name="Earl A."/>
            <person name="Ward D."/>
            <person name="Feldgarden M."/>
            <person name="Gevers D."/>
            <person name="Martens E."/>
            <person name="Sakamoto M."/>
            <person name="Benno Y."/>
            <person name="Song Y."/>
            <person name="Liu C."/>
            <person name="Lee J."/>
            <person name="Bolanos M."/>
            <person name="Vaisanen M.L."/>
            <person name="Finegold S.M."/>
            <person name="Walker B."/>
            <person name="Young S."/>
            <person name="Zeng Q."/>
            <person name="Gargeya S."/>
            <person name="Fitzgerald M."/>
            <person name="Haas B."/>
            <person name="Abouelleil A."/>
            <person name="Allen A.W."/>
            <person name="Alvarado L."/>
            <person name="Arachchi H.M."/>
            <person name="Berlin A.M."/>
            <person name="Chapman S.B."/>
            <person name="Gainer-Dewar J."/>
            <person name="Goldberg J."/>
            <person name="Griggs A."/>
            <person name="Gujja S."/>
            <person name="Hansen M."/>
            <person name="Howarth C."/>
            <person name="Imamovic A."/>
            <person name="Ireland A."/>
            <person name="Larimer J."/>
            <person name="McCowan C."/>
            <person name="Murphy C."/>
            <person name="Pearson M."/>
            <person name="Poon T.W."/>
            <person name="Priest M."/>
            <person name="Roberts A."/>
            <person name="Saif S."/>
            <person name="Shea T."/>
            <person name="Sisk P."/>
            <person name="Sykes S."/>
            <person name="Wortman J."/>
            <person name="Nusbaum C."/>
            <person name="Birren B."/>
        </authorList>
    </citation>
    <scope>NUCLEOTIDE SEQUENCE [LARGE SCALE GENOMIC DNA]</scope>
    <source>
        <strain evidence="8 9">DSM 19448</strain>
    </source>
</reference>
<dbReference type="InterPro" id="IPR055826">
    <property type="entry name" value="DUF7402"/>
</dbReference>
<proteinExistence type="predicted"/>
<feature type="chain" id="PRO_5002490013" evidence="4">
    <location>
        <begin position="24"/>
        <end position="464"/>
    </location>
</feature>
<feature type="domain" description="DUF7402" evidence="7">
    <location>
        <begin position="27"/>
        <end position="161"/>
    </location>
</feature>
<dbReference type="InterPro" id="IPR012939">
    <property type="entry name" value="Glyco_hydro_92"/>
</dbReference>
<dbReference type="InterPro" id="IPR041371">
    <property type="entry name" value="GH92_N"/>
</dbReference>
<evidence type="ECO:0000256" key="1">
    <source>
        <dbReference type="ARBA" id="ARBA00001913"/>
    </source>
</evidence>
<gene>
    <name evidence="8" type="ORF">HMPREF1535_01828</name>
</gene>